<dbReference type="AlphaFoldDB" id="A0A232FGL1"/>
<evidence type="ECO:0000313" key="1">
    <source>
        <dbReference type="EMBL" id="OXU29906.1"/>
    </source>
</evidence>
<proteinExistence type="predicted"/>
<name>A0A232FGL1_9HYME</name>
<protein>
    <submittedName>
        <fullName evidence="1">Uncharacterized protein</fullName>
    </submittedName>
</protein>
<gene>
    <name evidence="1" type="ORF">TSAR_001002</name>
</gene>
<organism evidence="1 2">
    <name type="scientific">Trichomalopsis sarcophagae</name>
    <dbReference type="NCBI Taxonomy" id="543379"/>
    <lineage>
        <taxon>Eukaryota</taxon>
        <taxon>Metazoa</taxon>
        <taxon>Ecdysozoa</taxon>
        <taxon>Arthropoda</taxon>
        <taxon>Hexapoda</taxon>
        <taxon>Insecta</taxon>
        <taxon>Pterygota</taxon>
        <taxon>Neoptera</taxon>
        <taxon>Endopterygota</taxon>
        <taxon>Hymenoptera</taxon>
        <taxon>Apocrita</taxon>
        <taxon>Proctotrupomorpha</taxon>
        <taxon>Chalcidoidea</taxon>
        <taxon>Pteromalidae</taxon>
        <taxon>Pteromalinae</taxon>
        <taxon>Trichomalopsis</taxon>
    </lineage>
</organism>
<dbReference type="STRING" id="543379.A0A232FGL1"/>
<dbReference type="OrthoDB" id="20783at2759"/>
<sequence>MTSVPQMSSGLSKLKKKHFRVKHQKAKVFRANEPLLSVFMWGVNHTVSFIYQYKNIIHSVI</sequence>
<dbReference type="EMBL" id="NNAY01000223">
    <property type="protein sequence ID" value="OXU29906.1"/>
    <property type="molecule type" value="Genomic_DNA"/>
</dbReference>
<accession>A0A232FGL1</accession>
<keyword evidence="2" id="KW-1185">Reference proteome</keyword>
<comment type="caution">
    <text evidence="1">The sequence shown here is derived from an EMBL/GenBank/DDBJ whole genome shotgun (WGS) entry which is preliminary data.</text>
</comment>
<evidence type="ECO:0000313" key="2">
    <source>
        <dbReference type="Proteomes" id="UP000215335"/>
    </source>
</evidence>
<reference evidence="1 2" key="1">
    <citation type="journal article" date="2017" name="Curr. Biol.">
        <title>The Evolution of Venom by Co-option of Single-Copy Genes.</title>
        <authorList>
            <person name="Martinson E.O."/>
            <person name="Mrinalini"/>
            <person name="Kelkar Y.D."/>
            <person name="Chang C.H."/>
            <person name="Werren J.H."/>
        </authorList>
    </citation>
    <scope>NUCLEOTIDE SEQUENCE [LARGE SCALE GENOMIC DNA]</scope>
    <source>
        <strain evidence="1 2">Alberta</strain>
        <tissue evidence="1">Whole body</tissue>
    </source>
</reference>
<dbReference type="Proteomes" id="UP000215335">
    <property type="component" value="Unassembled WGS sequence"/>
</dbReference>